<dbReference type="AlphaFoldDB" id="A0A1M5AR57"/>
<keyword evidence="2" id="KW-0378">Hydrolase</keyword>
<accession>A0A1M5AR57</accession>
<dbReference type="InterPro" id="IPR050565">
    <property type="entry name" value="LYPA1-2/EST-like"/>
</dbReference>
<proteinExistence type="inferred from homology"/>
<evidence type="ECO:0000313" key="4">
    <source>
        <dbReference type="EMBL" id="SHF32412.1"/>
    </source>
</evidence>
<feature type="domain" description="Phospholipase/carboxylesterase/thioesterase" evidence="3">
    <location>
        <begin position="16"/>
        <end position="202"/>
    </location>
</feature>
<organism evidence="4 5">
    <name type="scientific">Flavisolibacter ginsengisoli DSM 18119</name>
    <dbReference type="NCBI Taxonomy" id="1121884"/>
    <lineage>
        <taxon>Bacteria</taxon>
        <taxon>Pseudomonadati</taxon>
        <taxon>Bacteroidota</taxon>
        <taxon>Chitinophagia</taxon>
        <taxon>Chitinophagales</taxon>
        <taxon>Chitinophagaceae</taxon>
        <taxon>Flavisolibacter</taxon>
    </lineage>
</organism>
<dbReference type="PANTHER" id="PTHR10655:SF17">
    <property type="entry name" value="LYSOPHOSPHOLIPASE-LIKE PROTEIN 1"/>
    <property type="match status" value="1"/>
</dbReference>
<sequence length="211" mass="23325">MHTKNNKTAGRELTKDSKVLVMIHGRGGSAEDILSLSAHLDVKDFTLMAPQATNHSWYPYSFMAPLSQNEPWLTLALTLLKDMVKDLSYKGIPTEKIYFLGFSQGACLALEFVTRNATRYGGVVAFTGGLIGDKIYTEHYNGDFAQTPVFIGTGDPDPHVPVERVYATTNILKDMNASVMEKVYTGMGHTINQDEIEKANQTIFNAATIQQ</sequence>
<evidence type="ECO:0000256" key="1">
    <source>
        <dbReference type="ARBA" id="ARBA00006499"/>
    </source>
</evidence>
<keyword evidence="5" id="KW-1185">Reference proteome</keyword>
<gene>
    <name evidence="4" type="ORF">SAMN02745131_02313</name>
</gene>
<dbReference type="InterPro" id="IPR029058">
    <property type="entry name" value="AB_hydrolase_fold"/>
</dbReference>
<dbReference type="GO" id="GO:0016787">
    <property type="term" value="F:hydrolase activity"/>
    <property type="evidence" value="ECO:0007669"/>
    <property type="project" value="UniProtKB-KW"/>
</dbReference>
<dbReference type="PANTHER" id="PTHR10655">
    <property type="entry name" value="LYSOPHOSPHOLIPASE-RELATED"/>
    <property type="match status" value="1"/>
</dbReference>
<dbReference type="Proteomes" id="UP000184048">
    <property type="component" value="Unassembled WGS sequence"/>
</dbReference>
<name>A0A1M5AR57_9BACT</name>
<protein>
    <submittedName>
        <fullName evidence="4">Phospholipase/carboxylesterase</fullName>
    </submittedName>
</protein>
<dbReference type="InterPro" id="IPR003140">
    <property type="entry name" value="PLipase/COase/thioEstase"/>
</dbReference>
<dbReference type="RefSeq" id="WP_072835493.1">
    <property type="nucleotide sequence ID" value="NZ_FQUU01000009.1"/>
</dbReference>
<comment type="similarity">
    <text evidence="1">Belongs to the AB hydrolase superfamily. AB hydrolase 2 family.</text>
</comment>
<dbReference type="SUPFAM" id="SSF53474">
    <property type="entry name" value="alpha/beta-Hydrolases"/>
    <property type="match status" value="1"/>
</dbReference>
<dbReference type="OrthoDB" id="9801763at2"/>
<evidence type="ECO:0000259" key="3">
    <source>
        <dbReference type="Pfam" id="PF02230"/>
    </source>
</evidence>
<dbReference type="EMBL" id="FQUU01000009">
    <property type="protein sequence ID" value="SHF32412.1"/>
    <property type="molecule type" value="Genomic_DNA"/>
</dbReference>
<dbReference type="Gene3D" id="3.40.50.1820">
    <property type="entry name" value="alpha/beta hydrolase"/>
    <property type="match status" value="1"/>
</dbReference>
<dbReference type="STRING" id="1121884.SAMN02745131_02313"/>
<evidence type="ECO:0000256" key="2">
    <source>
        <dbReference type="ARBA" id="ARBA00022801"/>
    </source>
</evidence>
<dbReference type="Pfam" id="PF02230">
    <property type="entry name" value="Abhydrolase_2"/>
    <property type="match status" value="1"/>
</dbReference>
<reference evidence="4 5" key="1">
    <citation type="submission" date="2016-11" db="EMBL/GenBank/DDBJ databases">
        <authorList>
            <person name="Jaros S."/>
            <person name="Januszkiewicz K."/>
            <person name="Wedrychowicz H."/>
        </authorList>
    </citation>
    <scope>NUCLEOTIDE SEQUENCE [LARGE SCALE GENOMIC DNA]</scope>
    <source>
        <strain evidence="4 5">DSM 18119</strain>
    </source>
</reference>
<evidence type="ECO:0000313" key="5">
    <source>
        <dbReference type="Proteomes" id="UP000184048"/>
    </source>
</evidence>